<sequence length="424" mass="50305">MENIDCLKEAQYHAWFHHHDADGWITIAKKTKNGFRQYHYHPTELAHKLTKWIGEDVYFSQNTFYKPFRRLENIRQLRALYVDIDSHLFNFEPDWVLGKLDLEFFKTVLPEPNLIIFSGRGIVLIWFIEPVPHQALPLWQSIQNYFVEQLKELGGDTKAIDAARVFRIAGSVNSKNGEVVSAQYRHDYRYRLRDIQQEYLPELTPSPKKKGRKPKILQLHNIYRLHHSRLQDLIKLVELRNYDVQGYRELICFLYRYWSCCVLQDTAEALRHTLELNQEFVKPLPENEVVRATRSAEKAWEAKSDKKANEIARSKGYPGAGYNLRNSKIIDWLGITREEQEHLATIIDGVEKRRRNTEYQRTKRRKHGIQKREDYIKQQHDKTDDKLFKVKELLEQGLKQNEIAQILELSKGRISQLVKELKKV</sequence>
<proteinExistence type="predicted"/>
<gene>
    <name evidence="1" type="ORF">DS031_23065</name>
</gene>
<dbReference type="RefSeq" id="WP_113808509.1">
    <property type="nucleotide sequence ID" value="NZ_QOCW01000045.1"/>
</dbReference>
<organism evidence="1 2">
    <name type="scientific">Bacillus taeanensis</name>
    <dbReference type="NCBI Taxonomy" id="273032"/>
    <lineage>
        <taxon>Bacteria</taxon>
        <taxon>Bacillati</taxon>
        <taxon>Bacillota</taxon>
        <taxon>Bacilli</taxon>
        <taxon>Bacillales</taxon>
        <taxon>Bacillaceae</taxon>
        <taxon>Bacillus</taxon>
    </lineage>
</organism>
<keyword evidence="2" id="KW-1185">Reference proteome</keyword>
<evidence type="ECO:0000313" key="1">
    <source>
        <dbReference type="EMBL" id="RBW67284.1"/>
    </source>
</evidence>
<name>A0A366XT13_9BACI</name>
<accession>A0A366XT13</accession>
<evidence type="ECO:0000313" key="2">
    <source>
        <dbReference type="Proteomes" id="UP000253314"/>
    </source>
</evidence>
<dbReference type="Proteomes" id="UP000253314">
    <property type="component" value="Unassembled WGS sequence"/>
</dbReference>
<dbReference type="AlphaFoldDB" id="A0A366XT13"/>
<reference evidence="1 2" key="1">
    <citation type="submission" date="2018-07" db="EMBL/GenBank/DDBJ databases">
        <title>Lottiidibacillus patelloidae gen. nov., sp. nov., isolated from the intestinal tract of a marine limpet and the reclassification of B. taeanensis BH030017T, B. algicola KMM 3737T and B. hwajinpoensis SW-72T as genus Lottiidibacillus.</title>
        <authorList>
            <person name="Liu R."/>
            <person name="Huang Z."/>
        </authorList>
    </citation>
    <scope>NUCLEOTIDE SEQUENCE [LARGE SCALE GENOMIC DNA]</scope>
    <source>
        <strain evidence="1 2">BH030017</strain>
    </source>
</reference>
<dbReference type="OrthoDB" id="6008408at2"/>
<dbReference type="EMBL" id="QOCW01000045">
    <property type="protein sequence ID" value="RBW67284.1"/>
    <property type="molecule type" value="Genomic_DNA"/>
</dbReference>
<comment type="caution">
    <text evidence="1">The sequence shown here is derived from an EMBL/GenBank/DDBJ whole genome shotgun (WGS) entry which is preliminary data.</text>
</comment>
<protein>
    <submittedName>
        <fullName evidence="1">Replication protein</fullName>
    </submittedName>
</protein>